<dbReference type="PANTHER" id="PTHR38600:SF2">
    <property type="entry name" value="SLL0088 PROTEIN"/>
    <property type="match status" value="1"/>
</dbReference>
<protein>
    <submittedName>
        <fullName evidence="2">Predicted transcriptional regulator, ArsR family</fullName>
    </submittedName>
</protein>
<dbReference type="InterPro" id="IPR036388">
    <property type="entry name" value="WH-like_DNA-bd_sf"/>
</dbReference>
<dbReference type="PANTHER" id="PTHR38600">
    <property type="entry name" value="TRANSCRIPTIONAL REGULATORY PROTEIN"/>
    <property type="match status" value="1"/>
</dbReference>
<dbReference type="Proteomes" id="UP000197025">
    <property type="component" value="Unassembled WGS sequence"/>
</dbReference>
<dbReference type="InterPro" id="IPR000485">
    <property type="entry name" value="AsnC-type_HTH_dom"/>
</dbReference>
<dbReference type="Pfam" id="PF12840">
    <property type="entry name" value="HTH_20"/>
    <property type="match status" value="1"/>
</dbReference>
<dbReference type="InterPro" id="IPR001845">
    <property type="entry name" value="HTH_ArsR_DNA-bd_dom"/>
</dbReference>
<dbReference type="InterPro" id="IPR036390">
    <property type="entry name" value="WH_DNA-bd_sf"/>
</dbReference>
<dbReference type="GO" id="GO:0043565">
    <property type="term" value="F:sequence-specific DNA binding"/>
    <property type="evidence" value="ECO:0007669"/>
    <property type="project" value="InterPro"/>
</dbReference>
<dbReference type="InParanoid" id="A0A212RCP9"/>
<gene>
    <name evidence="2" type="ORF">SAMN02746019_00011230</name>
</gene>
<dbReference type="GO" id="GO:0003700">
    <property type="term" value="F:DNA-binding transcription factor activity"/>
    <property type="evidence" value="ECO:0007669"/>
    <property type="project" value="InterPro"/>
</dbReference>
<dbReference type="EMBL" id="FYEK01000044">
    <property type="protein sequence ID" value="SNB69990.1"/>
    <property type="molecule type" value="Genomic_DNA"/>
</dbReference>
<proteinExistence type="predicted"/>
<dbReference type="InterPro" id="IPR011991">
    <property type="entry name" value="ArsR-like_HTH"/>
</dbReference>
<feature type="domain" description="HTH arsR-type" evidence="1">
    <location>
        <begin position="2"/>
        <end position="79"/>
    </location>
</feature>
<reference evidence="3" key="1">
    <citation type="submission" date="2017-06" db="EMBL/GenBank/DDBJ databases">
        <authorList>
            <person name="Varghese N."/>
            <person name="Submissions S."/>
        </authorList>
    </citation>
    <scope>NUCLEOTIDE SEQUENCE [LARGE SCALE GENOMIC DNA]</scope>
    <source>
        <strain evidence="3">JAD2</strain>
    </source>
</reference>
<sequence>MSQTRQQILQRLKERGRMTAAQLAEELGLTPVTVHYHLNILQRQGLVDAQVERRGVGRPRLVFFLREEALSQFPQGYHRLAARLLNELKSRLPEEEIHRLFIAMAQEIAVEHGERVRACRTLEEKLEALVELLGEEGFLARWERLGNELRLHQYNCPYNYVVHHHPEVCDLDRTLIALTLEADVERSSCILSGDLCCTFIIRTAAPSSVSFQREEPSYPSAA</sequence>
<evidence type="ECO:0000313" key="2">
    <source>
        <dbReference type="EMBL" id="SNB69990.1"/>
    </source>
</evidence>
<dbReference type="AlphaFoldDB" id="A0A212RCP9"/>
<evidence type="ECO:0000313" key="3">
    <source>
        <dbReference type="Proteomes" id="UP000197025"/>
    </source>
</evidence>
<organism evidence="2 3">
    <name type="scientific">Thermoflexus hugenholtzii JAD2</name>
    <dbReference type="NCBI Taxonomy" id="877466"/>
    <lineage>
        <taxon>Bacteria</taxon>
        <taxon>Bacillati</taxon>
        <taxon>Chloroflexota</taxon>
        <taxon>Thermoflexia</taxon>
        <taxon>Thermoflexales</taxon>
        <taxon>Thermoflexaceae</taxon>
        <taxon>Thermoflexus</taxon>
    </lineage>
</organism>
<dbReference type="PRINTS" id="PR00033">
    <property type="entry name" value="HTHASNC"/>
</dbReference>
<keyword evidence="3" id="KW-1185">Reference proteome</keyword>
<evidence type="ECO:0000259" key="1">
    <source>
        <dbReference type="SMART" id="SM00418"/>
    </source>
</evidence>
<accession>A0A212RCP9</accession>
<dbReference type="OrthoDB" id="8545200at2"/>
<dbReference type="SMART" id="SM00418">
    <property type="entry name" value="HTH_ARSR"/>
    <property type="match status" value="1"/>
</dbReference>
<dbReference type="RefSeq" id="WP_159461704.1">
    <property type="nucleotide sequence ID" value="NZ_FYEK01000044.1"/>
</dbReference>
<dbReference type="SUPFAM" id="SSF46785">
    <property type="entry name" value="Winged helix' DNA-binding domain"/>
    <property type="match status" value="1"/>
</dbReference>
<dbReference type="Gene3D" id="1.10.10.10">
    <property type="entry name" value="Winged helix-like DNA-binding domain superfamily/Winged helix DNA-binding domain"/>
    <property type="match status" value="1"/>
</dbReference>
<dbReference type="CDD" id="cd00090">
    <property type="entry name" value="HTH_ARSR"/>
    <property type="match status" value="1"/>
</dbReference>
<name>A0A212RCP9_9CHLR</name>